<evidence type="ECO:0000256" key="7">
    <source>
        <dbReference type="RuleBase" id="RU000477"/>
    </source>
</evidence>
<dbReference type="OrthoDB" id="3222at2759"/>
<dbReference type="SUPFAM" id="SSF81338">
    <property type="entry name" value="Aquaporin-like"/>
    <property type="match status" value="1"/>
</dbReference>
<feature type="transmembrane region" description="Helical" evidence="8">
    <location>
        <begin position="23"/>
        <end position="48"/>
    </location>
</feature>
<evidence type="ECO:0000256" key="2">
    <source>
        <dbReference type="ARBA" id="ARBA00006175"/>
    </source>
</evidence>
<comment type="similarity">
    <text evidence="2 7">Belongs to the MIP/aquaporin (TC 1.A.8) family.</text>
</comment>
<keyword evidence="5 8" id="KW-1133">Transmembrane helix</keyword>
<dbReference type="InterPro" id="IPR000425">
    <property type="entry name" value="MIP"/>
</dbReference>
<sequence length="219" mass="23594">MTLIQEVLQKPGPPSKPNLRADVVAGFAEFIGMTIFIFLALAGVQATLEAPIAAAGSPTPSLMLTRKVSWLRGIFLFIAEMVGGILGAYFANWTTANKLQGVNALSHDFNYAQGFFAEMLLSYVLCMVILFVIVDNQVSLAQLAPIVVGIAVFMCHMIGTPIDGTSVNPARSFAAAVVTGQWEGHWIFWFGPLIGGFFAACTYFFYHGFATAIVSDPSK</sequence>
<feature type="transmembrane region" description="Helical" evidence="8">
    <location>
        <begin position="69"/>
        <end position="91"/>
    </location>
</feature>
<dbReference type="InterPro" id="IPR023271">
    <property type="entry name" value="Aquaporin-like"/>
</dbReference>
<evidence type="ECO:0000313" key="10">
    <source>
        <dbReference type="Proteomes" id="UP000242146"/>
    </source>
</evidence>
<dbReference type="STRING" id="101127.A0A1X2GSX9"/>
<dbReference type="GO" id="GO:0015250">
    <property type="term" value="F:water channel activity"/>
    <property type="evidence" value="ECO:0007669"/>
    <property type="project" value="TreeGrafter"/>
</dbReference>
<organism evidence="9 10">
    <name type="scientific">Hesseltinella vesiculosa</name>
    <dbReference type="NCBI Taxonomy" id="101127"/>
    <lineage>
        <taxon>Eukaryota</taxon>
        <taxon>Fungi</taxon>
        <taxon>Fungi incertae sedis</taxon>
        <taxon>Mucoromycota</taxon>
        <taxon>Mucoromycotina</taxon>
        <taxon>Mucoromycetes</taxon>
        <taxon>Mucorales</taxon>
        <taxon>Cunninghamellaceae</taxon>
        <taxon>Hesseltinella</taxon>
    </lineage>
</organism>
<evidence type="ECO:0000256" key="5">
    <source>
        <dbReference type="ARBA" id="ARBA00022989"/>
    </source>
</evidence>
<feature type="transmembrane region" description="Helical" evidence="8">
    <location>
        <begin position="111"/>
        <end position="133"/>
    </location>
</feature>
<evidence type="ECO:0000256" key="8">
    <source>
        <dbReference type="SAM" id="Phobius"/>
    </source>
</evidence>
<gene>
    <name evidence="9" type="ORF">DM01DRAFT_1343025</name>
</gene>
<dbReference type="GO" id="GO:0005886">
    <property type="term" value="C:plasma membrane"/>
    <property type="evidence" value="ECO:0007669"/>
    <property type="project" value="TreeGrafter"/>
</dbReference>
<comment type="subcellular location">
    <subcellularLocation>
        <location evidence="1">Membrane</location>
        <topology evidence="1">Multi-pass membrane protein</topology>
    </subcellularLocation>
</comment>
<reference evidence="9 10" key="1">
    <citation type="submission" date="2016-07" db="EMBL/GenBank/DDBJ databases">
        <title>Pervasive Adenine N6-methylation of Active Genes in Fungi.</title>
        <authorList>
            <consortium name="DOE Joint Genome Institute"/>
            <person name="Mondo S.J."/>
            <person name="Dannebaum R.O."/>
            <person name="Kuo R.C."/>
            <person name="Labutti K."/>
            <person name="Haridas S."/>
            <person name="Kuo A."/>
            <person name="Salamov A."/>
            <person name="Ahrendt S.R."/>
            <person name="Lipzen A."/>
            <person name="Sullivan W."/>
            <person name="Andreopoulos W.B."/>
            <person name="Clum A."/>
            <person name="Lindquist E."/>
            <person name="Daum C."/>
            <person name="Ramamoorthy G.K."/>
            <person name="Gryganskyi A."/>
            <person name="Culley D."/>
            <person name="Magnuson J.K."/>
            <person name="James T.Y."/>
            <person name="O'Malley M.A."/>
            <person name="Stajich J.E."/>
            <person name="Spatafora J.W."/>
            <person name="Visel A."/>
            <person name="Grigoriev I.V."/>
        </authorList>
    </citation>
    <scope>NUCLEOTIDE SEQUENCE [LARGE SCALE GENOMIC DNA]</scope>
    <source>
        <strain evidence="9 10">NRRL 3301</strain>
    </source>
</reference>
<dbReference type="Pfam" id="PF00230">
    <property type="entry name" value="MIP"/>
    <property type="match status" value="1"/>
</dbReference>
<proteinExistence type="inferred from homology"/>
<evidence type="ECO:0000256" key="1">
    <source>
        <dbReference type="ARBA" id="ARBA00004141"/>
    </source>
</evidence>
<dbReference type="EMBL" id="MCGT01000004">
    <property type="protein sequence ID" value="ORX60570.1"/>
    <property type="molecule type" value="Genomic_DNA"/>
</dbReference>
<keyword evidence="3 7" id="KW-0813">Transport</keyword>
<dbReference type="PANTHER" id="PTHR19139">
    <property type="entry name" value="AQUAPORIN TRANSPORTER"/>
    <property type="match status" value="1"/>
</dbReference>
<dbReference type="PANTHER" id="PTHR19139:SF199">
    <property type="entry name" value="MIP17260P"/>
    <property type="match status" value="1"/>
</dbReference>
<keyword evidence="10" id="KW-1185">Reference proteome</keyword>
<dbReference type="Gene3D" id="1.20.1080.10">
    <property type="entry name" value="Glycerol uptake facilitator protein"/>
    <property type="match status" value="1"/>
</dbReference>
<protein>
    <submittedName>
        <fullName evidence="9">Aquaporin-like protein</fullName>
    </submittedName>
</protein>
<evidence type="ECO:0000256" key="4">
    <source>
        <dbReference type="ARBA" id="ARBA00022692"/>
    </source>
</evidence>
<evidence type="ECO:0000256" key="6">
    <source>
        <dbReference type="ARBA" id="ARBA00023136"/>
    </source>
</evidence>
<dbReference type="Proteomes" id="UP000242146">
    <property type="component" value="Unassembled WGS sequence"/>
</dbReference>
<comment type="caution">
    <text evidence="9">The sequence shown here is derived from an EMBL/GenBank/DDBJ whole genome shotgun (WGS) entry which is preliminary data.</text>
</comment>
<keyword evidence="6 8" id="KW-0472">Membrane</keyword>
<evidence type="ECO:0000313" key="9">
    <source>
        <dbReference type="EMBL" id="ORX60570.1"/>
    </source>
</evidence>
<feature type="transmembrane region" description="Helical" evidence="8">
    <location>
        <begin position="186"/>
        <end position="206"/>
    </location>
</feature>
<accession>A0A1X2GSX9</accession>
<dbReference type="InterPro" id="IPR034294">
    <property type="entry name" value="Aquaporin_transptr"/>
</dbReference>
<evidence type="ECO:0000256" key="3">
    <source>
        <dbReference type="ARBA" id="ARBA00022448"/>
    </source>
</evidence>
<keyword evidence="4 7" id="KW-0812">Transmembrane</keyword>
<name>A0A1X2GSX9_9FUNG</name>
<dbReference type="PRINTS" id="PR00783">
    <property type="entry name" value="MINTRINSICP"/>
</dbReference>
<feature type="transmembrane region" description="Helical" evidence="8">
    <location>
        <begin position="140"/>
        <end position="159"/>
    </location>
</feature>
<dbReference type="AlphaFoldDB" id="A0A1X2GSX9"/>